<comment type="caution">
    <text evidence="1">The sequence shown here is derived from an EMBL/GenBank/DDBJ whole genome shotgun (WGS) entry which is preliminary data.</text>
</comment>
<dbReference type="EMBL" id="RJPQ01000003">
    <property type="protein sequence ID" value="RSJ86529.1"/>
    <property type="molecule type" value="Genomic_DNA"/>
</dbReference>
<sequence length="303" mass="34523">MSITFSIPNKRGFLGFQKVLKISELLGFVDGLEPHPIQKEFVYLGLDKLALLKCWVPAKSGRYIDLEYDKTQQTYNVRILTPSTLADWSQALTLISKLSSRLGTSIRDEHGREYSSSSVWDYPYQEDIIFGLEDFLKSGYELVYQDGIRRTLALSPHLVEGFLKADNPAQSYSDFFTTRQYIGAYDAQSKFYGSEQSEKILGTYTLTAGVDTILPLVPTLAPEDTEYIDESKLSWCCNLVGCDDADPDNLEKFFIYKRISYSDFLDKLPENMTQLFDAEKVLVSAMTFAQMKALFEDCQEFVL</sequence>
<accession>A0A428GV61</accession>
<dbReference type="Pfam" id="PF14132">
    <property type="entry name" value="DUF4299"/>
    <property type="match status" value="1"/>
</dbReference>
<evidence type="ECO:0000313" key="2">
    <source>
        <dbReference type="Proteomes" id="UP000277890"/>
    </source>
</evidence>
<protein>
    <recommendedName>
        <fullName evidence="3">DUF4299 family protein</fullName>
    </recommendedName>
</protein>
<organism evidence="1 2">
    <name type="scientific">Streptococcus cristatus</name>
    <dbReference type="NCBI Taxonomy" id="45634"/>
    <lineage>
        <taxon>Bacteria</taxon>
        <taxon>Bacillati</taxon>
        <taxon>Bacillota</taxon>
        <taxon>Bacilli</taxon>
        <taxon>Lactobacillales</taxon>
        <taxon>Streptococcaceae</taxon>
        <taxon>Streptococcus</taxon>
    </lineage>
</organism>
<proteinExistence type="predicted"/>
<reference evidence="1 2" key="1">
    <citation type="submission" date="2018-11" db="EMBL/GenBank/DDBJ databases">
        <title>Species Designations Belie Phenotypic and Genotypic Heterogeneity in Oral Streptococci.</title>
        <authorList>
            <person name="Velsko I."/>
        </authorList>
    </citation>
    <scope>NUCLEOTIDE SEQUENCE [LARGE SCALE GENOMIC DNA]</scope>
    <source>
        <strain evidence="1 2">A54</strain>
    </source>
</reference>
<dbReference type="RefSeq" id="WP_125371501.1">
    <property type="nucleotide sequence ID" value="NZ_RJPO01000010.1"/>
</dbReference>
<dbReference type="AlphaFoldDB" id="A0A428GV61"/>
<dbReference type="Proteomes" id="UP000277890">
    <property type="component" value="Unassembled WGS sequence"/>
</dbReference>
<gene>
    <name evidence="1" type="ORF">D8794_03520</name>
</gene>
<name>A0A428GV61_STRCR</name>
<dbReference type="InterPro" id="IPR025387">
    <property type="entry name" value="DUF4299"/>
</dbReference>
<evidence type="ECO:0000313" key="1">
    <source>
        <dbReference type="EMBL" id="RSJ86529.1"/>
    </source>
</evidence>
<evidence type="ECO:0008006" key="3">
    <source>
        <dbReference type="Google" id="ProtNLM"/>
    </source>
</evidence>